<dbReference type="OMA" id="HEHTHFI"/>
<evidence type="ECO:0000313" key="3">
    <source>
        <dbReference type="RefSeq" id="XP_008481675.1"/>
    </source>
</evidence>
<sequence>MVSVSQVCFAFVVAAVALVNSSPVPEPSFFKGPSHVHHVIHVPSYHHTVYKEHKVHVPVYIKEKVYVHHHDYEDHHSYGHHYEPSYSSHGSGWEWDK</sequence>
<dbReference type="GeneID" id="103518390"/>
<reference evidence="3" key="1">
    <citation type="submission" date="2025-08" db="UniProtKB">
        <authorList>
            <consortium name="RefSeq"/>
        </authorList>
    </citation>
    <scope>IDENTIFICATION</scope>
</reference>
<dbReference type="AlphaFoldDB" id="A0A1S3DGT8"/>
<dbReference type="PaxDb" id="121845-A0A1S3DGT8"/>
<gene>
    <name evidence="3" type="primary">LOC103518390</name>
</gene>
<dbReference type="RefSeq" id="XP_008481675.1">
    <property type="nucleotide sequence ID" value="XM_008483453.2"/>
</dbReference>
<feature type="signal peptide" evidence="1">
    <location>
        <begin position="1"/>
        <end position="21"/>
    </location>
</feature>
<feature type="chain" id="PRO_5010284386" evidence="1">
    <location>
        <begin position="22"/>
        <end position="97"/>
    </location>
</feature>
<keyword evidence="1" id="KW-0732">Signal</keyword>
<keyword evidence="2" id="KW-1185">Reference proteome</keyword>
<organism evidence="2 3">
    <name type="scientific">Diaphorina citri</name>
    <name type="common">Asian citrus psyllid</name>
    <dbReference type="NCBI Taxonomy" id="121845"/>
    <lineage>
        <taxon>Eukaryota</taxon>
        <taxon>Metazoa</taxon>
        <taxon>Ecdysozoa</taxon>
        <taxon>Arthropoda</taxon>
        <taxon>Hexapoda</taxon>
        <taxon>Insecta</taxon>
        <taxon>Pterygota</taxon>
        <taxon>Neoptera</taxon>
        <taxon>Paraneoptera</taxon>
        <taxon>Hemiptera</taxon>
        <taxon>Sternorrhyncha</taxon>
        <taxon>Psylloidea</taxon>
        <taxon>Psyllidae</taxon>
        <taxon>Diaphorininae</taxon>
        <taxon>Diaphorina</taxon>
    </lineage>
</organism>
<accession>A0A1S3DGT8</accession>
<dbReference type="Proteomes" id="UP000079169">
    <property type="component" value="Unplaced"/>
</dbReference>
<protein>
    <submittedName>
        <fullName evidence="3">Histidine-rich glycoprotein</fullName>
    </submittedName>
</protein>
<evidence type="ECO:0000313" key="2">
    <source>
        <dbReference type="Proteomes" id="UP000079169"/>
    </source>
</evidence>
<name>A0A1S3DGT8_DIACI</name>
<dbReference type="KEGG" id="dci:103518390"/>
<evidence type="ECO:0000256" key="1">
    <source>
        <dbReference type="SAM" id="SignalP"/>
    </source>
</evidence>
<proteinExistence type="predicted"/>